<proteinExistence type="predicted"/>
<sequence>MTTLGLTTTSSPNFTPVPSLMVASTRPLDSPPIGKNIVVFCDGTGQDGLISSLSDEEKNDTQAQLQKKPERNKKPVHEVTYPTNVLRLSRGVPLFTNTVTEPRRIQIVYYQSGVGVGDDFQGNADFGDNYEQLRGTATGGKIRDAYNFIAQNYTQGDRIYLFGFSRGAYTARKVAGLICKLGLLNRRQMGKFFHYWSALDRNDPKVEIVSGQHVTIEFLGVWDTVGSVFEDLTTQKINALTLVDSDLPEGVKVARHALSYHENRTEFLPTPFAGYSSNRDVKQVWFPGVHSDVGGSYNEHLIADVALCWMAGEAIHTGLTIDEDFLLDCFTIIHEPSPELRIHFERHSGGALSSLLTVDRMAALVKTPNSKEVLLSNMESSFLYHQSLWAEIRENPKGDSHKAFPSKNSLRDPIRAPLSDFEKKYWDLCNWNVGYFRSGVGIILFNESTRHYFPFQSWGSGVYQWLEARAPS</sequence>
<dbReference type="PANTHER" id="PTHR33840">
    <property type="match status" value="1"/>
</dbReference>
<accession>A0A8H3HVM0</accession>
<name>A0A8H3HVM0_9AGAM</name>
<dbReference type="Proteomes" id="UP000663827">
    <property type="component" value="Unassembled WGS sequence"/>
</dbReference>
<dbReference type="Pfam" id="PF09994">
    <property type="entry name" value="T6SS_Tle1-like_cat"/>
    <property type="match status" value="1"/>
</dbReference>
<dbReference type="InterPro" id="IPR018712">
    <property type="entry name" value="Tle1-like_cat"/>
</dbReference>
<protein>
    <recommendedName>
        <fullName evidence="1">T6SS Phospholipase effector Tle1-like catalytic domain-containing protein</fullName>
    </recommendedName>
</protein>
<gene>
    <name evidence="2" type="ORF">RDB_LOCUS47496</name>
</gene>
<evidence type="ECO:0000313" key="2">
    <source>
        <dbReference type="EMBL" id="CAE7110115.1"/>
    </source>
</evidence>
<evidence type="ECO:0000313" key="3">
    <source>
        <dbReference type="Proteomes" id="UP000663827"/>
    </source>
</evidence>
<evidence type="ECO:0000259" key="1">
    <source>
        <dbReference type="Pfam" id="PF09994"/>
    </source>
</evidence>
<reference evidence="2" key="1">
    <citation type="submission" date="2021-01" db="EMBL/GenBank/DDBJ databases">
        <authorList>
            <person name="Kaushik A."/>
        </authorList>
    </citation>
    <scope>NUCLEOTIDE SEQUENCE</scope>
    <source>
        <strain evidence="2">AG5</strain>
    </source>
</reference>
<dbReference type="AlphaFoldDB" id="A0A8H3HVM0"/>
<dbReference type="SUPFAM" id="SSF53474">
    <property type="entry name" value="alpha/beta-Hydrolases"/>
    <property type="match status" value="1"/>
</dbReference>
<dbReference type="InterPro" id="IPR029058">
    <property type="entry name" value="AB_hydrolase_fold"/>
</dbReference>
<comment type="caution">
    <text evidence="2">The sequence shown here is derived from an EMBL/GenBank/DDBJ whole genome shotgun (WGS) entry which is preliminary data.</text>
</comment>
<organism evidence="2 3">
    <name type="scientific">Rhizoctonia solani</name>
    <dbReference type="NCBI Taxonomy" id="456999"/>
    <lineage>
        <taxon>Eukaryota</taxon>
        <taxon>Fungi</taxon>
        <taxon>Dikarya</taxon>
        <taxon>Basidiomycota</taxon>
        <taxon>Agaricomycotina</taxon>
        <taxon>Agaricomycetes</taxon>
        <taxon>Cantharellales</taxon>
        <taxon>Ceratobasidiaceae</taxon>
        <taxon>Rhizoctonia</taxon>
    </lineage>
</organism>
<dbReference type="EMBL" id="CAJNJQ010000936">
    <property type="protein sequence ID" value="CAE7110115.1"/>
    <property type="molecule type" value="Genomic_DNA"/>
</dbReference>
<dbReference type="PANTHER" id="PTHR33840:SF1">
    <property type="entry name" value="TLE1 PHOSPHOLIPASE DOMAIN-CONTAINING PROTEIN"/>
    <property type="match status" value="1"/>
</dbReference>
<feature type="domain" description="T6SS Phospholipase effector Tle1-like catalytic" evidence="1">
    <location>
        <begin position="35"/>
        <end position="312"/>
    </location>
</feature>